<reference evidence="2" key="1">
    <citation type="submission" date="2021-02" db="EMBL/GenBank/DDBJ databases">
        <authorList>
            <person name="Nowell W R."/>
        </authorList>
    </citation>
    <scope>NUCLEOTIDE SEQUENCE</scope>
</reference>
<feature type="compositionally biased region" description="Basic and acidic residues" evidence="1">
    <location>
        <begin position="11"/>
        <end position="21"/>
    </location>
</feature>
<dbReference type="EMBL" id="CAJOAZ010028605">
    <property type="protein sequence ID" value="CAF4418803.1"/>
    <property type="molecule type" value="Genomic_DNA"/>
</dbReference>
<gene>
    <name evidence="2" type="ORF">OXD698_LOCUS52506</name>
</gene>
<accession>A0A820QCI6</accession>
<protein>
    <submittedName>
        <fullName evidence="2">Uncharacterized protein</fullName>
    </submittedName>
</protein>
<comment type="caution">
    <text evidence="2">The sequence shown here is derived from an EMBL/GenBank/DDBJ whole genome shotgun (WGS) entry which is preliminary data.</text>
</comment>
<evidence type="ECO:0000256" key="1">
    <source>
        <dbReference type="SAM" id="MobiDB-lite"/>
    </source>
</evidence>
<dbReference type="Proteomes" id="UP000663844">
    <property type="component" value="Unassembled WGS sequence"/>
</dbReference>
<name>A0A820QCI6_9BILA</name>
<evidence type="ECO:0000313" key="2">
    <source>
        <dbReference type="EMBL" id="CAF4418803.1"/>
    </source>
</evidence>
<organism evidence="2 3">
    <name type="scientific">Adineta steineri</name>
    <dbReference type="NCBI Taxonomy" id="433720"/>
    <lineage>
        <taxon>Eukaryota</taxon>
        <taxon>Metazoa</taxon>
        <taxon>Spiralia</taxon>
        <taxon>Gnathifera</taxon>
        <taxon>Rotifera</taxon>
        <taxon>Eurotatoria</taxon>
        <taxon>Bdelloidea</taxon>
        <taxon>Adinetida</taxon>
        <taxon>Adinetidae</taxon>
        <taxon>Adineta</taxon>
    </lineage>
</organism>
<evidence type="ECO:0000313" key="3">
    <source>
        <dbReference type="Proteomes" id="UP000663844"/>
    </source>
</evidence>
<sequence length="30" mass="3584">CGRPRRANGNIKREDLSERTRRQQLHSSFD</sequence>
<feature type="region of interest" description="Disordered" evidence="1">
    <location>
        <begin position="1"/>
        <end position="30"/>
    </location>
</feature>
<feature type="non-terminal residue" evidence="2">
    <location>
        <position position="1"/>
    </location>
</feature>
<dbReference type="AlphaFoldDB" id="A0A820QCI6"/>
<proteinExistence type="predicted"/>